<sequence>MPEYPDRHEQIRLVHAEFIRQVAATCGNAERRAEFDALLGNAEQSGWAELVGALKRIAAGERGPQVFQGLDEEDQIIADAILRGMQDPATLPDPAQRQDPTMAAPGLAHMIHAAATGNPQALALIGNMAEQMSTVGGQMARLAGVIRPMIQGERDPDKLTQGMDSQGEQLVLDILSELGKLEAH</sequence>
<gene>
    <name evidence="1" type="ORF">CKO31_07210</name>
</gene>
<comment type="caution">
    <text evidence="1">The sequence shown here is derived from an EMBL/GenBank/DDBJ whole genome shotgun (WGS) entry which is preliminary data.</text>
</comment>
<dbReference type="Proteomes" id="UP000748752">
    <property type="component" value="Unassembled WGS sequence"/>
</dbReference>
<proteinExistence type="predicted"/>
<name>A0ABS1CGN1_9GAMM</name>
<keyword evidence="2" id="KW-1185">Reference proteome</keyword>
<protein>
    <submittedName>
        <fullName evidence="1">Uncharacterized protein</fullName>
    </submittedName>
</protein>
<dbReference type="RefSeq" id="WP_200235498.1">
    <property type="nucleotide sequence ID" value="NZ_NRRV01000013.1"/>
</dbReference>
<reference evidence="1 2" key="1">
    <citation type="journal article" date="2020" name="Microorganisms">
        <title>Osmotic Adaptation and Compatible Solute Biosynthesis of Phototrophic Bacteria as Revealed from Genome Analyses.</title>
        <authorList>
            <person name="Imhoff J.F."/>
            <person name="Rahn T."/>
            <person name="Kunzel S."/>
            <person name="Keller A."/>
            <person name="Neulinger S.C."/>
        </authorList>
    </citation>
    <scope>NUCLEOTIDE SEQUENCE [LARGE SCALE GENOMIC DNA]</scope>
    <source>
        <strain evidence="1 2">DSM 6210</strain>
    </source>
</reference>
<evidence type="ECO:0000313" key="2">
    <source>
        <dbReference type="Proteomes" id="UP000748752"/>
    </source>
</evidence>
<evidence type="ECO:0000313" key="1">
    <source>
        <dbReference type="EMBL" id="MBK1630536.1"/>
    </source>
</evidence>
<accession>A0ABS1CGN1</accession>
<organism evidence="1 2">
    <name type="scientific">Thiohalocapsa halophila</name>
    <dbReference type="NCBI Taxonomy" id="69359"/>
    <lineage>
        <taxon>Bacteria</taxon>
        <taxon>Pseudomonadati</taxon>
        <taxon>Pseudomonadota</taxon>
        <taxon>Gammaproteobacteria</taxon>
        <taxon>Chromatiales</taxon>
        <taxon>Chromatiaceae</taxon>
        <taxon>Thiohalocapsa</taxon>
    </lineage>
</organism>
<dbReference type="EMBL" id="NRRV01000013">
    <property type="protein sequence ID" value="MBK1630536.1"/>
    <property type="molecule type" value="Genomic_DNA"/>
</dbReference>